<evidence type="ECO:0000313" key="2">
    <source>
        <dbReference type="EMBL" id="KMZ71837.1"/>
    </source>
</evidence>
<keyword evidence="1" id="KW-1133">Transmembrane helix</keyword>
<reference evidence="3" key="1">
    <citation type="journal article" date="2016" name="Nature">
        <title>The genome of the seagrass Zostera marina reveals angiosperm adaptation to the sea.</title>
        <authorList>
            <person name="Olsen J.L."/>
            <person name="Rouze P."/>
            <person name="Verhelst B."/>
            <person name="Lin Y.-C."/>
            <person name="Bayer T."/>
            <person name="Collen J."/>
            <person name="Dattolo E."/>
            <person name="De Paoli E."/>
            <person name="Dittami S."/>
            <person name="Maumus F."/>
            <person name="Michel G."/>
            <person name="Kersting A."/>
            <person name="Lauritano C."/>
            <person name="Lohaus R."/>
            <person name="Toepel M."/>
            <person name="Tonon T."/>
            <person name="Vanneste K."/>
            <person name="Amirebrahimi M."/>
            <person name="Brakel J."/>
            <person name="Bostroem C."/>
            <person name="Chovatia M."/>
            <person name="Grimwood J."/>
            <person name="Jenkins J.W."/>
            <person name="Jueterbock A."/>
            <person name="Mraz A."/>
            <person name="Stam W.T."/>
            <person name="Tice H."/>
            <person name="Bornberg-Bauer E."/>
            <person name="Green P.J."/>
            <person name="Pearson G.A."/>
            <person name="Procaccini G."/>
            <person name="Duarte C.M."/>
            <person name="Schmutz J."/>
            <person name="Reusch T.B.H."/>
            <person name="Van de Peer Y."/>
        </authorList>
    </citation>
    <scope>NUCLEOTIDE SEQUENCE [LARGE SCALE GENOMIC DNA]</scope>
    <source>
        <strain evidence="3">cv. Finnish</strain>
    </source>
</reference>
<gene>
    <name evidence="2" type="ORF">ZOSMA_174G00350</name>
</gene>
<dbReference type="Proteomes" id="UP000036987">
    <property type="component" value="Unassembled WGS sequence"/>
</dbReference>
<dbReference type="EMBL" id="LFYR01000655">
    <property type="protein sequence ID" value="KMZ71837.1"/>
    <property type="molecule type" value="Genomic_DNA"/>
</dbReference>
<name>A0A0K9PUA6_ZOSMR</name>
<feature type="transmembrane region" description="Helical" evidence="1">
    <location>
        <begin position="7"/>
        <end position="31"/>
    </location>
</feature>
<evidence type="ECO:0000313" key="3">
    <source>
        <dbReference type="Proteomes" id="UP000036987"/>
    </source>
</evidence>
<comment type="caution">
    <text evidence="2">The sequence shown here is derived from an EMBL/GenBank/DDBJ whole genome shotgun (WGS) entry which is preliminary data.</text>
</comment>
<dbReference type="AlphaFoldDB" id="A0A0K9PUA6"/>
<evidence type="ECO:0000256" key="1">
    <source>
        <dbReference type="SAM" id="Phobius"/>
    </source>
</evidence>
<keyword evidence="1" id="KW-0812">Transmembrane</keyword>
<keyword evidence="1" id="KW-0472">Membrane</keyword>
<accession>A0A0K9PUA6</accession>
<organism evidence="2 3">
    <name type="scientific">Zostera marina</name>
    <name type="common">Eelgrass</name>
    <dbReference type="NCBI Taxonomy" id="29655"/>
    <lineage>
        <taxon>Eukaryota</taxon>
        <taxon>Viridiplantae</taxon>
        <taxon>Streptophyta</taxon>
        <taxon>Embryophyta</taxon>
        <taxon>Tracheophyta</taxon>
        <taxon>Spermatophyta</taxon>
        <taxon>Magnoliopsida</taxon>
        <taxon>Liliopsida</taxon>
        <taxon>Zosteraceae</taxon>
        <taxon>Zostera</taxon>
    </lineage>
</organism>
<sequence>MDTPSTCVFFVDFIEPLTSIIGLLLVVAHAWAVSGPIHSARPFWSTALNWMPFMGLNLLSSRLQVVVLDWVGQTRRFDSPPFFSINTQGRGGVLSIDHTLLLCSSYYSFIVDRSVRNNFQHVWHIQCPFRRGHLHNSSFPPNRSREAETIHQEATQESNLAGVHPGRKGDPTREKSILKVVRDVHPLYEPKVGADIPSSVFFPDFTCS</sequence>
<proteinExistence type="predicted"/>
<protein>
    <submittedName>
        <fullName evidence="2">Uncharacterized protein</fullName>
    </submittedName>
</protein>
<keyword evidence="3" id="KW-1185">Reference proteome</keyword>